<dbReference type="InterPro" id="IPR036409">
    <property type="entry name" value="Aldolase_II/adducin_N_sf"/>
</dbReference>
<evidence type="ECO:0000313" key="4">
    <source>
        <dbReference type="EMBL" id="AZN41278.1"/>
    </source>
</evidence>
<evidence type="ECO:0000313" key="5">
    <source>
        <dbReference type="Proteomes" id="UP000272528"/>
    </source>
</evidence>
<dbReference type="PANTHER" id="PTHR22789">
    <property type="entry name" value="FUCULOSE PHOSPHATE ALDOLASE"/>
    <property type="match status" value="1"/>
</dbReference>
<dbReference type="InterPro" id="IPR001303">
    <property type="entry name" value="Aldolase_II/adducin_N"/>
</dbReference>
<dbReference type="AlphaFoldDB" id="A0A3S9A6C6"/>
<gene>
    <name evidence="4" type="ORF">EJC50_17580</name>
</gene>
<accession>A0A3S9A6C6</accession>
<keyword evidence="1" id="KW-0479">Metal-binding</keyword>
<dbReference type="GO" id="GO:0005829">
    <property type="term" value="C:cytosol"/>
    <property type="evidence" value="ECO:0007669"/>
    <property type="project" value="TreeGrafter"/>
</dbReference>
<dbReference type="GO" id="GO:0016832">
    <property type="term" value="F:aldehyde-lyase activity"/>
    <property type="evidence" value="ECO:0007669"/>
    <property type="project" value="TreeGrafter"/>
</dbReference>
<dbReference type="GO" id="GO:0046872">
    <property type="term" value="F:metal ion binding"/>
    <property type="evidence" value="ECO:0007669"/>
    <property type="project" value="UniProtKB-KW"/>
</dbReference>
<dbReference type="RefSeq" id="WP_126016985.1">
    <property type="nucleotide sequence ID" value="NZ_CP034437.1"/>
</dbReference>
<reference evidence="5" key="1">
    <citation type="submission" date="2018-12" db="EMBL/GenBank/DDBJ databases">
        <title>Genome sequence of Peanibacillus sp.</title>
        <authorList>
            <person name="Subramani G."/>
            <person name="Srinivasan S."/>
            <person name="Kim M.K."/>
        </authorList>
    </citation>
    <scope>NUCLEOTIDE SEQUENCE [LARGE SCALE GENOMIC DNA]</scope>
    <source>
        <strain evidence="5">18JY67-1</strain>
    </source>
</reference>
<feature type="domain" description="Class II aldolase/adducin N-terminal" evidence="3">
    <location>
        <begin position="10"/>
        <end position="187"/>
    </location>
</feature>
<dbReference type="Pfam" id="PF00596">
    <property type="entry name" value="Aldolase_II"/>
    <property type="match status" value="2"/>
</dbReference>
<keyword evidence="5" id="KW-1185">Reference proteome</keyword>
<dbReference type="Gene3D" id="3.40.225.10">
    <property type="entry name" value="Class II aldolase/adducin N-terminal domain"/>
    <property type="match status" value="2"/>
</dbReference>
<evidence type="ECO:0000256" key="2">
    <source>
        <dbReference type="ARBA" id="ARBA00023239"/>
    </source>
</evidence>
<dbReference type="Proteomes" id="UP000272528">
    <property type="component" value="Chromosome"/>
</dbReference>
<keyword evidence="2" id="KW-0456">Lyase</keyword>
<dbReference type="OrthoDB" id="9794581at2"/>
<dbReference type="InterPro" id="IPR050197">
    <property type="entry name" value="Aldolase_class_II_sugar_metab"/>
</dbReference>
<name>A0A3S9A6C6_9BACL</name>
<dbReference type="EMBL" id="CP034437">
    <property type="protein sequence ID" value="AZN41278.1"/>
    <property type="molecule type" value="Genomic_DNA"/>
</dbReference>
<proteinExistence type="predicted"/>
<dbReference type="GO" id="GO:0019323">
    <property type="term" value="P:pentose catabolic process"/>
    <property type="evidence" value="ECO:0007669"/>
    <property type="project" value="TreeGrafter"/>
</dbReference>
<evidence type="ECO:0000259" key="3">
    <source>
        <dbReference type="SMART" id="SM01007"/>
    </source>
</evidence>
<dbReference type="SUPFAM" id="SSF53639">
    <property type="entry name" value="AraD/HMP-PK domain-like"/>
    <property type="match status" value="2"/>
</dbReference>
<dbReference type="PANTHER" id="PTHR22789:SF0">
    <property type="entry name" value="3-OXO-TETRONATE 4-PHOSPHATE DECARBOXYLASE-RELATED"/>
    <property type="match status" value="1"/>
</dbReference>
<protein>
    <submittedName>
        <fullName evidence="4">Class II aldolase/adducin family protein</fullName>
    </submittedName>
</protein>
<organism evidence="4 5">
    <name type="scientific">Paenibacillus albus</name>
    <dbReference type="NCBI Taxonomy" id="2495582"/>
    <lineage>
        <taxon>Bacteria</taxon>
        <taxon>Bacillati</taxon>
        <taxon>Bacillota</taxon>
        <taxon>Bacilli</taxon>
        <taxon>Bacillales</taxon>
        <taxon>Paenibacillaceae</taxon>
        <taxon>Paenibacillus</taxon>
    </lineage>
</organism>
<evidence type="ECO:0000256" key="1">
    <source>
        <dbReference type="ARBA" id="ARBA00022723"/>
    </source>
</evidence>
<sequence>MDMNMLEARERVVRAGRKLVESRLIARTWGNVSCRISDSHFVITPRGRDYLQMTAEDIVQVAISDCSYSGDVKPSSEKAMHAAVYKQYPEVNFVIHTHQENASVVSAAGLSSMKVEGDYLLLGGEVIVADYALPTTKKLARKVSNVLRRTNGQAVILAKHGALCFGAGDDETFQVASELETACADFITKQYRLLSGNASHSSEWAELSRYAVSRLIGKAVQPAEVVEAGYHFESERNETGFNLKLNNGATMDVKLNELDSSMPEEAKLLNEIYQSFNEINYVIHTNSLSVSAMSHADITVRPLLDDFAQLVGTSAKIVPPMDAPRIRAALKNASAVLLHQNGALCCGSNRSDASAVAMVLEKNCKALIGASLFGPIKPIHKLESWLMRFMYLQSYSKQAAKKS</sequence>
<dbReference type="SMART" id="SM01007">
    <property type="entry name" value="Aldolase_II"/>
    <property type="match status" value="1"/>
</dbReference>
<dbReference type="KEGG" id="palb:EJC50_17580"/>